<dbReference type="InterPro" id="IPR003689">
    <property type="entry name" value="ZIP"/>
</dbReference>
<feature type="transmembrane region" description="Helical" evidence="5">
    <location>
        <begin position="47"/>
        <end position="70"/>
    </location>
</feature>
<organism evidence="7">
    <name type="scientific">Cafeteria roenbergensis</name>
    <name type="common">Marine flagellate</name>
    <dbReference type="NCBI Taxonomy" id="33653"/>
    <lineage>
        <taxon>Eukaryota</taxon>
        <taxon>Sar</taxon>
        <taxon>Stramenopiles</taxon>
        <taxon>Bigyra</taxon>
        <taxon>Opalozoa</taxon>
        <taxon>Bicosoecida</taxon>
        <taxon>Cafeteriaceae</taxon>
        <taxon>Cafeteria</taxon>
    </lineage>
</organism>
<dbReference type="PANTHER" id="PTHR11040">
    <property type="entry name" value="ZINC/IRON TRANSPORTER"/>
    <property type="match status" value="1"/>
</dbReference>
<gene>
    <name evidence="7" type="ORF">CROE0942_LOCUS3369</name>
</gene>
<dbReference type="GO" id="GO:0016020">
    <property type="term" value="C:membrane"/>
    <property type="evidence" value="ECO:0007669"/>
    <property type="project" value="UniProtKB-SubCell"/>
</dbReference>
<feature type="chain" id="PRO_5030850589" evidence="6">
    <location>
        <begin position="32"/>
        <end position="359"/>
    </location>
</feature>
<evidence type="ECO:0000256" key="4">
    <source>
        <dbReference type="ARBA" id="ARBA00023136"/>
    </source>
</evidence>
<evidence type="ECO:0000256" key="2">
    <source>
        <dbReference type="ARBA" id="ARBA00022692"/>
    </source>
</evidence>
<dbReference type="Pfam" id="PF02535">
    <property type="entry name" value="Zip"/>
    <property type="match status" value="1"/>
</dbReference>
<evidence type="ECO:0000256" key="5">
    <source>
        <dbReference type="SAM" id="Phobius"/>
    </source>
</evidence>
<accession>A0A7S0P8A6</accession>
<evidence type="ECO:0000313" key="7">
    <source>
        <dbReference type="EMBL" id="CAD8559034.1"/>
    </source>
</evidence>
<keyword evidence="2 5" id="KW-0812">Transmembrane</keyword>
<dbReference type="PANTHER" id="PTHR11040:SF210">
    <property type="entry name" value="ZINC-REGULATED TRANSPORTER 3"/>
    <property type="match status" value="1"/>
</dbReference>
<dbReference type="GO" id="GO:0005385">
    <property type="term" value="F:zinc ion transmembrane transporter activity"/>
    <property type="evidence" value="ECO:0007669"/>
    <property type="project" value="TreeGrafter"/>
</dbReference>
<feature type="transmembrane region" description="Helical" evidence="5">
    <location>
        <begin position="106"/>
        <end position="127"/>
    </location>
</feature>
<dbReference type="AlphaFoldDB" id="A0A7S0P8A6"/>
<feature type="signal peptide" evidence="6">
    <location>
        <begin position="1"/>
        <end position="31"/>
    </location>
</feature>
<name>A0A7S0P8A6_CAFRO</name>
<proteinExistence type="predicted"/>
<feature type="transmembrane region" description="Helical" evidence="5">
    <location>
        <begin position="77"/>
        <end position="94"/>
    </location>
</feature>
<reference evidence="7" key="1">
    <citation type="submission" date="2021-01" db="EMBL/GenBank/DDBJ databases">
        <authorList>
            <person name="Corre E."/>
            <person name="Pelletier E."/>
            <person name="Niang G."/>
            <person name="Scheremetjew M."/>
            <person name="Finn R."/>
            <person name="Kale V."/>
            <person name="Holt S."/>
            <person name="Cochrane G."/>
            <person name="Meng A."/>
            <person name="Brown T."/>
            <person name="Cohen L."/>
        </authorList>
    </citation>
    <scope>NUCLEOTIDE SEQUENCE</scope>
    <source>
        <strain evidence="7">E4-10</strain>
    </source>
</reference>
<protein>
    <submittedName>
        <fullName evidence="7">Uncharacterized protein</fullName>
    </submittedName>
</protein>
<evidence type="ECO:0000256" key="1">
    <source>
        <dbReference type="ARBA" id="ARBA00004141"/>
    </source>
</evidence>
<sequence>MNVCLRRRGSSWGALAAVAALVMAAVQPAAAHVGGHHGHEGEPQYVWTAVSLSIVSGMAATVGGLVVIWGGVPSKPVLGHLLSFSAGVMMYISYADLLAHASQGSGTAAAAWMFVGMLGFWAVGALLPEPELPVAEASADKLRTGELRVALRAAEADDSGDRAQLVERLDALRAADGGGSGGKAGSSKMLMTGVIACIAISLHNLPEGLIVYTQTLSGVCKTPWGGWEAGPLAGYLRGCLGRGVAISVAMALHNIPEGMAVAAPVLAATGSRWEAFKWCVLSSIVEPLGAIVLGLAFRGSLAGPLQEVLEAVVGGIMVMLCVMELLPTAAELAGPKAAALSNLAGQAVICWGLWLVSGG</sequence>
<dbReference type="EMBL" id="HBET01005169">
    <property type="protein sequence ID" value="CAD8559034.1"/>
    <property type="molecule type" value="Transcribed_RNA"/>
</dbReference>
<comment type="subcellular location">
    <subcellularLocation>
        <location evidence="1">Membrane</location>
        <topology evidence="1">Multi-pass membrane protein</topology>
    </subcellularLocation>
</comment>
<evidence type="ECO:0000256" key="3">
    <source>
        <dbReference type="ARBA" id="ARBA00022989"/>
    </source>
</evidence>
<evidence type="ECO:0000256" key="6">
    <source>
        <dbReference type="SAM" id="SignalP"/>
    </source>
</evidence>
<keyword evidence="6" id="KW-0732">Signal</keyword>
<keyword evidence="4 5" id="KW-0472">Membrane</keyword>
<keyword evidence="3 5" id="KW-1133">Transmembrane helix</keyword>